<dbReference type="PANTHER" id="PTHR35580">
    <property type="entry name" value="CELL SURFACE GLYCOPROTEIN (S-LAYER PROTEIN)-LIKE PROTEIN"/>
    <property type="match status" value="1"/>
</dbReference>
<dbReference type="Pfam" id="PF06739">
    <property type="entry name" value="SBBP"/>
    <property type="match status" value="2"/>
</dbReference>
<dbReference type="SMART" id="SM00089">
    <property type="entry name" value="PKD"/>
    <property type="match status" value="4"/>
</dbReference>
<evidence type="ECO:0000313" key="3">
    <source>
        <dbReference type="Proteomes" id="UP001501410"/>
    </source>
</evidence>
<protein>
    <recommendedName>
        <fullName evidence="1">PKD domain-containing protein</fullName>
    </recommendedName>
</protein>
<feature type="domain" description="PKD" evidence="1">
    <location>
        <begin position="937"/>
        <end position="971"/>
    </location>
</feature>
<dbReference type="SUPFAM" id="SSF49299">
    <property type="entry name" value="PKD domain"/>
    <property type="match status" value="4"/>
</dbReference>
<organism evidence="2 3">
    <name type="scientific">Rurimicrobium arvi</name>
    <dbReference type="NCBI Taxonomy" id="2049916"/>
    <lineage>
        <taxon>Bacteria</taxon>
        <taxon>Pseudomonadati</taxon>
        <taxon>Bacteroidota</taxon>
        <taxon>Chitinophagia</taxon>
        <taxon>Chitinophagales</taxon>
        <taxon>Chitinophagaceae</taxon>
        <taxon>Rurimicrobium</taxon>
    </lineage>
</organism>
<evidence type="ECO:0000313" key="2">
    <source>
        <dbReference type="EMBL" id="GAA4449564.1"/>
    </source>
</evidence>
<dbReference type="Pfam" id="PF13585">
    <property type="entry name" value="CHU_C"/>
    <property type="match status" value="1"/>
</dbReference>
<feature type="domain" description="PKD" evidence="1">
    <location>
        <begin position="776"/>
        <end position="810"/>
    </location>
</feature>
<dbReference type="InterPro" id="IPR057708">
    <property type="entry name" value="DUF7948"/>
</dbReference>
<dbReference type="EMBL" id="BAABEZ010000002">
    <property type="protein sequence ID" value="GAA4449564.1"/>
    <property type="molecule type" value="Genomic_DNA"/>
</dbReference>
<dbReference type="InterPro" id="IPR013783">
    <property type="entry name" value="Ig-like_fold"/>
</dbReference>
<dbReference type="Proteomes" id="UP001501410">
    <property type="component" value="Unassembled WGS sequence"/>
</dbReference>
<feature type="domain" description="PKD" evidence="1">
    <location>
        <begin position="1027"/>
        <end position="1065"/>
    </location>
</feature>
<dbReference type="PANTHER" id="PTHR35580:SF1">
    <property type="entry name" value="PHYTASE-LIKE DOMAIN-CONTAINING PROTEIN"/>
    <property type="match status" value="1"/>
</dbReference>
<dbReference type="InterPro" id="IPR022409">
    <property type="entry name" value="PKD/Chitinase_dom"/>
</dbReference>
<dbReference type="InterPro" id="IPR035986">
    <property type="entry name" value="PKD_dom_sf"/>
</dbReference>
<dbReference type="Pfam" id="PF25778">
    <property type="entry name" value="DUF7948"/>
    <property type="match status" value="1"/>
</dbReference>
<gene>
    <name evidence="2" type="ORF">GCM10023092_04020</name>
</gene>
<dbReference type="Pfam" id="PF18911">
    <property type="entry name" value="PKD_4"/>
    <property type="match status" value="4"/>
</dbReference>
<accession>A0ABP8MEY9</accession>
<dbReference type="Gene3D" id="2.60.40.10">
    <property type="entry name" value="Immunoglobulins"/>
    <property type="match status" value="4"/>
</dbReference>
<dbReference type="InterPro" id="IPR000601">
    <property type="entry name" value="PKD_dom"/>
</dbReference>
<dbReference type="NCBIfam" id="TIGR04131">
    <property type="entry name" value="Bac_Flav_CTERM"/>
    <property type="match status" value="1"/>
</dbReference>
<sequence>MLIASSSVLAQNARLEFVRNKGQWDGNFAYKCSGPNAEIFVQENAITYQVAEQGAWDKIDAYKHGQLTNAPRIKYHVYRTVFEGAKQPVFEEGKIQKHYYNYFLGNDSSKWASGIHPALSLDFKGIYNGVDLHLSSENSTLKYDFIVAPNADATQIRLRFDGTEKVHIDQKGNLVISTSVGDATEEKPFVYQYVNEERVVVPCRYKLEANNTVSFVFPKGYNHEAPLLIDPKVIFATFTGSTADNWGFTATYDRNGNMYAGGSVSAVGGTSFPVTTGAFQTTWGGGTSSTGNLFPADMAIMKINTDGTTKIYATYIGGSDNDQPHSMIVDESDNLIIAGRTYSANYPVSATAYDRTWNGGADLVVTVLNSAGTGINGSTYIGGSGDDCVNIDAQEFTGGSLKHNYGDDARSEVIIDRNSNIYVASCTNSSNFPTQSPILGSIQGQQDAVLVKLNSNVSSLLFSTYLGGSDDDAGYVLALNKAQTSVFIAGGTNSSDFPTTAAAYQPAYAGATDGFILKISNSAPYTLQAGSFLGKGSYDQIYGVAVDDKDFVYVMGQTLGGTFPVSSGVYSNPNSSQFVMKMMNNLSGYVFSTVFGSGNSSATNISPVAFLVDTCENIYISGWGGTLGGSAFPNTGTTNGMPITSSAFQTSTDGFDFYFIVLNKDASSLVYGSYYGRSSTNPMLGEHVDGGTSRFDKSGIIYQAICGGCGGPSTPALPTTPGTISPKNGSGNCNLAALKITFELAPPVVDGSADNVSGCAPLTVNFKNNSTNGKVFSWSFGDGSPDVTTADSKHTFTKPGVYKVRFIATNPDACFDQTDTMYFTVTVDTNSVAADFSYFMIDTCNAPYRVKFTNTSSFGRSGTATFTWRFGDGSTYTGANPPVHEYAAKGTYTVTLIMRDDLSCNAVDSISKTITIQNLFIKAAATIPPSLCTKGSSATFVFSTVASDGTTYYWDFGDGSFSTASNPSHSYSVGTYKVRLIVKNDKACNSIDSVSGIIVISPGPLADFDFEPRIPVENDSIRYKNLSKNATGYTWYFGDGMQSTLESPAHLFLKSGTYKTCLVASISGSCPDTVCKNVEALIVPRLDVPTAFTPNNDGVNDVIYVRGAAIQHMDFYIYNRWGQQVFHSANMEVGWDGNYNGSPQPMEGYAYVVNATFINGETETKRGNITLLR</sequence>
<reference evidence="3" key="1">
    <citation type="journal article" date="2019" name="Int. J. Syst. Evol. Microbiol.">
        <title>The Global Catalogue of Microorganisms (GCM) 10K type strain sequencing project: providing services to taxonomists for standard genome sequencing and annotation.</title>
        <authorList>
            <consortium name="The Broad Institute Genomics Platform"/>
            <consortium name="The Broad Institute Genome Sequencing Center for Infectious Disease"/>
            <person name="Wu L."/>
            <person name="Ma J."/>
        </authorList>
    </citation>
    <scope>NUCLEOTIDE SEQUENCE [LARGE SCALE GENOMIC DNA]</scope>
    <source>
        <strain evidence="3">JCM 31921</strain>
    </source>
</reference>
<dbReference type="InterPro" id="IPR026341">
    <property type="entry name" value="T9SS_type_B"/>
</dbReference>
<evidence type="ECO:0000259" key="1">
    <source>
        <dbReference type="PROSITE" id="PS50093"/>
    </source>
</evidence>
<keyword evidence="3" id="KW-1185">Reference proteome</keyword>
<dbReference type="InterPro" id="IPR010620">
    <property type="entry name" value="SBBP_repeat"/>
</dbReference>
<name>A0ABP8MEY9_9BACT</name>
<comment type="caution">
    <text evidence="2">The sequence shown here is derived from an EMBL/GenBank/DDBJ whole genome shotgun (WGS) entry which is preliminary data.</text>
</comment>
<dbReference type="InterPro" id="IPR052918">
    <property type="entry name" value="Motility_Chemotaxis_Reg"/>
</dbReference>
<feature type="domain" description="PKD" evidence="1">
    <location>
        <begin position="846"/>
        <end position="916"/>
    </location>
</feature>
<proteinExistence type="predicted"/>
<dbReference type="PROSITE" id="PS50093">
    <property type="entry name" value="PKD"/>
    <property type="match status" value="4"/>
</dbReference>
<dbReference type="CDD" id="cd00146">
    <property type="entry name" value="PKD"/>
    <property type="match status" value="4"/>
</dbReference>